<reference evidence="1 2" key="1">
    <citation type="submission" date="2019-11" db="EMBL/GenBank/DDBJ databases">
        <title>Metabolism of dissolved organic matter in forest soils.</title>
        <authorList>
            <person name="Cyle K.T."/>
            <person name="Wilhelm R.C."/>
            <person name="Martinez C.E."/>
        </authorList>
    </citation>
    <scope>NUCLEOTIDE SEQUENCE [LARGE SCALE GENOMIC DNA]</scope>
    <source>
        <strain evidence="1 2">1N</strain>
    </source>
</reference>
<protein>
    <submittedName>
        <fullName evidence="1">Uncharacterized protein</fullName>
    </submittedName>
</protein>
<dbReference type="RefSeq" id="WP_172309701.1">
    <property type="nucleotide sequence ID" value="NZ_WOEY01000027.1"/>
</dbReference>
<accession>A0ABX2BJJ2</accession>
<comment type="caution">
    <text evidence="1">The sequence shown here is derived from an EMBL/GenBank/DDBJ whole genome shotgun (WGS) entry which is preliminary data.</text>
</comment>
<sequence length="134" mass="14296">MMPVDLLAGAVTAVALHPHAGLRVANLSNPLVLSQRQWFAALAASGLRAEPQAAADWQRRLADLDASNGLALIRDFYTGDLSAAPLPVEQIGTLTELARHGVDLTVDYGALIRLYVGYLRDAGFLDPLPQTVVP</sequence>
<evidence type="ECO:0000313" key="1">
    <source>
        <dbReference type="EMBL" id="NPT41117.1"/>
    </source>
</evidence>
<dbReference type="Proteomes" id="UP000652198">
    <property type="component" value="Unassembled WGS sequence"/>
</dbReference>
<dbReference type="Gene3D" id="3.40.50.720">
    <property type="entry name" value="NAD(P)-binding Rossmann-like Domain"/>
    <property type="match status" value="1"/>
</dbReference>
<organism evidence="1 2">
    <name type="scientific">Paraburkholderia solitsugae</name>
    <dbReference type="NCBI Taxonomy" id="2675748"/>
    <lineage>
        <taxon>Bacteria</taxon>
        <taxon>Pseudomonadati</taxon>
        <taxon>Pseudomonadota</taxon>
        <taxon>Betaproteobacteria</taxon>
        <taxon>Burkholderiales</taxon>
        <taxon>Burkholderiaceae</taxon>
        <taxon>Paraburkholderia</taxon>
    </lineage>
</organism>
<evidence type="ECO:0000313" key="2">
    <source>
        <dbReference type="Proteomes" id="UP000652198"/>
    </source>
</evidence>
<keyword evidence="2" id="KW-1185">Reference proteome</keyword>
<proteinExistence type="predicted"/>
<name>A0ABX2BJJ2_9BURK</name>
<dbReference type="EMBL" id="WOEY01000027">
    <property type="protein sequence ID" value="NPT41117.1"/>
    <property type="molecule type" value="Genomic_DNA"/>
</dbReference>
<gene>
    <name evidence="1" type="ORF">GNZ12_07250</name>
</gene>